<dbReference type="GO" id="GO:0006885">
    <property type="term" value="P:regulation of pH"/>
    <property type="evidence" value="ECO:0007669"/>
    <property type="project" value="UniProtKB-UniRule"/>
</dbReference>
<protein>
    <recommendedName>
        <fullName evidence="6">Na(+)/H(+) antiporter NhaA</fullName>
    </recommendedName>
    <alternativeName>
        <fullName evidence="6">Sodium/proton antiporter NhaA</fullName>
    </alternativeName>
</protein>
<feature type="transmembrane region" description="Helical" evidence="6">
    <location>
        <begin position="140"/>
        <end position="160"/>
    </location>
</feature>
<keyword evidence="5 6" id="KW-0472">Membrane</keyword>
<gene>
    <name evidence="6" type="primary">nhaA</name>
    <name evidence="7" type="ORF">SAMN05444272_4431</name>
</gene>
<feature type="transmembrane region" description="Helical" evidence="6">
    <location>
        <begin position="341"/>
        <end position="364"/>
    </location>
</feature>
<dbReference type="RefSeq" id="WP_073015549.1">
    <property type="nucleotide sequence ID" value="NZ_FRBW01000008.1"/>
</dbReference>
<keyword evidence="6" id="KW-0050">Antiport</keyword>
<feature type="transmembrane region" description="Helical" evidence="6">
    <location>
        <begin position="114"/>
        <end position="134"/>
    </location>
</feature>
<dbReference type="Gene3D" id="1.20.1530.10">
    <property type="entry name" value="Na+/H+ antiporter like domain"/>
    <property type="match status" value="1"/>
</dbReference>
<dbReference type="AlphaFoldDB" id="A0A1M7PID5"/>
<keyword evidence="6" id="KW-0915">Sodium</keyword>
<feature type="transmembrane region" description="Helical" evidence="6">
    <location>
        <begin position="196"/>
        <end position="217"/>
    </location>
</feature>
<evidence type="ECO:0000256" key="5">
    <source>
        <dbReference type="ARBA" id="ARBA00023136"/>
    </source>
</evidence>
<evidence type="ECO:0000256" key="6">
    <source>
        <dbReference type="HAMAP-Rule" id="MF_01844"/>
    </source>
</evidence>
<keyword evidence="2 6" id="KW-1003">Cell membrane</keyword>
<keyword evidence="4 6" id="KW-1133">Transmembrane helix</keyword>
<dbReference type="HAMAP" id="MF_01844">
    <property type="entry name" value="NhaA"/>
    <property type="match status" value="1"/>
</dbReference>
<keyword evidence="3 6" id="KW-0812">Transmembrane</keyword>
<dbReference type="PANTHER" id="PTHR30341:SF0">
    <property type="entry name" value="NA(+)_H(+) ANTIPORTER NHAA"/>
    <property type="match status" value="1"/>
</dbReference>
<feature type="transmembrane region" description="Helical" evidence="6">
    <location>
        <begin position="167"/>
        <end position="190"/>
    </location>
</feature>
<name>A0A1M7PID5_9HYPH</name>
<feature type="transmembrane region" description="Helical" evidence="6">
    <location>
        <begin position="229"/>
        <end position="251"/>
    </location>
</feature>
<dbReference type="PANTHER" id="PTHR30341">
    <property type="entry name" value="SODIUM ION/PROTON ANTIPORTER NHAA-RELATED"/>
    <property type="match status" value="1"/>
</dbReference>
<keyword evidence="6" id="KW-0406">Ion transport</keyword>
<dbReference type="OrthoDB" id="9808135at2"/>
<comment type="function">
    <text evidence="6">Na(+)/H(+) antiporter that extrudes sodium in exchange for external protons.</text>
</comment>
<dbReference type="EMBL" id="FRBW01000008">
    <property type="protein sequence ID" value="SHN16822.1"/>
    <property type="molecule type" value="Genomic_DNA"/>
</dbReference>
<comment type="catalytic activity">
    <reaction evidence="6">
        <text>Na(+)(in) + 2 H(+)(out) = Na(+)(out) + 2 H(+)(in)</text>
        <dbReference type="Rhea" id="RHEA:29251"/>
        <dbReference type="ChEBI" id="CHEBI:15378"/>
        <dbReference type="ChEBI" id="CHEBI:29101"/>
    </reaction>
</comment>
<evidence type="ECO:0000313" key="7">
    <source>
        <dbReference type="EMBL" id="SHN16822.1"/>
    </source>
</evidence>
<reference evidence="7 8" key="1">
    <citation type="submission" date="2016-11" db="EMBL/GenBank/DDBJ databases">
        <authorList>
            <person name="Jaros S."/>
            <person name="Januszkiewicz K."/>
            <person name="Wedrychowicz H."/>
        </authorList>
    </citation>
    <scope>NUCLEOTIDE SEQUENCE [LARGE SCALE GENOMIC DNA]</scope>
    <source>
        <strain evidence="7 8">DSM 22153</strain>
    </source>
</reference>
<dbReference type="Pfam" id="PF06965">
    <property type="entry name" value="Na_H_antiport_1"/>
    <property type="match status" value="1"/>
</dbReference>
<keyword evidence="6" id="KW-0739">Sodium transport</keyword>
<feature type="transmembrane region" description="Helical" evidence="6">
    <location>
        <begin position="310"/>
        <end position="329"/>
    </location>
</feature>
<dbReference type="STRING" id="735517.SAMN05444272_4431"/>
<dbReference type="InterPro" id="IPR023171">
    <property type="entry name" value="Na/H_antiporter_dom_sf"/>
</dbReference>
<organism evidence="7 8">
    <name type="scientific">Roseibium suaedae</name>
    <dbReference type="NCBI Taxonomy" id="735517"/>
    <lineage>
        <taxon>Bacteria</taxon>
        <taxon>Pseudomonadati</taxon>
        <taxon>Pseudomonadota</taxon>
        <taxon>Alphaproteobacteria</taxon>
        <taxon>Hyphomicrobiales</taxon>
        <taxon>Stappiaceae</taxon>
        <taxon>Roseibium</taxon>
    </lineage>
</organism>
<accession>A0A1M7PID5</accession>
<proteinExistence type="inferred from homology"/>
<comment type="subcellular location">
    <subcellularLocation>
        <location evidence="1">Cell inner membrane</location>
        <topology evidence="1">Multi-pass membrane protein</topology>
    </subcellularLocation>
    <subcellularLocation>
        <location evidence="6">Cell membrane</location>
        <topology evidence="6">Multi-pass membrane protein</topology>
    </subcellularLocation>
</comment>
<keyword evidence="8" id="KW-1185">Reference proteome</keyword>
<evidence type="ECO:0000256" key="2">
    <source>
        <dbReference type="ARBA" id="ARBA00022475"/>
    </source>
</evidence>
<evidence type="ECO:0000256" key="3">
    <source>
        <dbReference type="ARBA" id="ARBA00022692"/>
    </source>
</evidence>
<feature type="transmembrane region" description="Helical" evidence="6">
    <location>
        <begin position="376"/>
        <end position="400"/>
    </location>
</feature>
<sequence>MTGSNGTSLPQEIADRFTKAFSRFLKIEAAAGGLLLLALLLALSLANSPWALSFEAIWETPIGLHFGSLDFTRSLRHWINDGLMTFFFFVISLELKREIVLGELKNPRQAALPFAAALGGMIVPVSIYLALIAGNPGIRGWGTVMATDTAFAIGCLALFGRRIPPTLRLFLLSLAIFDDVGAILVVAVFYGEAFNWAALGAAVLGFALVASIARLGIRSMLIYFSAGGAIWLCVDASGLHATIAGVLLGLMTPTQNWVSDTRLRAILEQVLAYPRGDHWSGDTPERHDLREAGRAVSETLSPVERLEMVLHPWVGFAVMPVFALANAGISIDMADFGQQISLAIVAGLVLGKPLGVLGFSWAAVRLGFAVRHPDLAWPFLTAGAFLAGIGFTMSLFIANLAFDQELLGAAKLGILTGSVVSAIIGLLALLWLVTRPNFNRSG</sequence>
<dbReference type="NCBIfam" id="TIGR00773">
    <property type="entry name" value="NhaA"/>
    <property type="match status" value="1"/>
</dbReference>
<evidence type="ECO:0000313" key="8">
    <source>
        <dbReference type="Proteomes" id="UP000186002"/>
    </source>
</evidence>
<feature type="transmembrane region" description="Helical" evidence="6">
    <location>
        <begin position="412"/>
        <end position="433"/>
    </location>
</feature>
<evidence type="ECO:0000256" key="4">
    <source>
        <dbReference type="ARBA" id="ARBA00022989"/>
    </source>
</evidence>
<dbReference type="GO" id="GO:0005886">
    <property type="term" value="C:plasma membrane"/>
    <property type="evidence" value="ECO:0007669"/>
    <property type="project" value="UniProtKB-SubCell"/>
</dbReference>
<dbReference type="Proteomes" id="UP000186002">
    <property type="component" value="Unassembled WGS sequence"/>
</dbReference>
<feature type="transmembrane region" description="Helical" evidence="6">
    <location>
        <begin position="77"/>
        <end position="93"/>
    </location>
</feature>
<dbReference type="GO" id="GO:0015385">
    <property type="term" value="F:sodium:proton antiporter activity"/>
    <property type="evidence" value="ECO:0007669"/>
    <property type="project" value="UniProtKB-UniRule"/>
</dbReference>
<keyword evidence="6" id="KW-0813">Transport</keyword>
<comment type="similarity">
    <text evidence="6">Belongs to the NhaA Na(+)/H(+) (TC 2.A.33) antiporter family.</text>
</comment>
<dbReference type="InterPro" id="IPR004670">
    <property type="entry name" value="NhaA"/>
</dbReference>
<evidence type="ECO:0000256" key="1">
    <source>
        <dbReference type="ARBA" id="ARBA00004429"/>
    </source>
</evidence>